<gene>
    <name evidence="3" type="ORF">C7435_2165</name>
</gene>
<reference evidence="3 4" key="1">
    <citation type="submission" date="2018-10" db="EMBL/GenBank/DDBJ databases">
        <title>Genomic Encyclopedia of Type Strains, Phase IV (KMG-IV): sequencing the most valuable type-strain genomes for metagenomic binning, comparative biology and taxonomic classification.</title>
        <authorList>
            <person name="Goeker M."/>
        </authorList>
    </citation>
    <scope>NUCLEOTIDE SEQUENCE [LARGE SCALE GENOMIC DNA]</scope>
    <source>
        <strain evidence="3 4">DSM 4734</strain>
    </source>
</reference>
<dbReference type="EMBL" id="RBIM01000004">
    <property type="protein sequence ID" value="RKQ96830.1"/>
    <property type="molecule type" value="Genomic_DNA"/>
</dbReference>
<keyword evidence="2" id="KW-0732">Signal</keyword>
<dbReference type="Gene3D" id="2.30.30.40">
    <property type="entry name" value="SH3 Domains"/>
    <property type="match status" value="1"/>
</dbReference>
<feature type="region of interest" description="Disordered" evidence="1">
    <location>
        <begin position="171"/>
        <end position="193"/>
    </location>
</feature>
<name>A0A495D778_9PROT</name>
<dbReference type="Proteomes" id="UP000273675">
    <property type="component" value="Unassembled WGS sequence"/>
</dbReference>
<sequence length="193" mass="21006">MIRAITSALALACLSMLAGPAALDAQDSEHTATPSGQAVPRFVSLKVDVANGRSGPSSQHPIAWRYLRAGLPMEVIAETPDWRRVRDPEGEVTWMHRSILSGRRSVYTLEETELHARDSDSSPIEAVAEPGVILSLERCRTGWCRVEAQGFRGWVRPHTLWGVYPQELDGEIGDDADGNPALSTSVAHDTALP</sequence>
<dbReference type="AlphaFoldDB" id="A0A495D778"/>
<dbReference type="Pfam" id="PF06347">
    <property type="entry name" value="SH3_4"/>
    <property type="match status" value="2"/>
</dbReference>
<comment type="caution">
    <text evidence="3">The sequence shown here is derived from an EMBL/GenBank/DDBJ whole genome shotgun (WGS) entry which is preliminary data.</text>
</comment>
<dbReference type="InterPro" id="IPR010466">
    <property type="entry name" value="DUF1058"/>
</dbReference>
<evidence type="ECO:0000313" key="4">
    <source>
        <dbReference type="Proteomes" id="UP000273675"/>
    </source>
</evidence>
<evidence type="ECO:0000256" key="1">
    <source>
        <dbReference type="SAM" id="MobiDB-lite"/>
    </source>
</evidence>
<evidence type="ECO:0000313" key="3">
    <source>
        <dbReference type="EMBL" id="RKQ96830.1"/>
    </source>
</evidence>
<feature type="signal peptide" evidence="2">
    <location>
        <begin position="1"/>
        <end position="18"/>
    </location>
</feature>
<dbReference type="RefSeq" id="WP_075190272.1">
    <property type="nucleotide sequence ID" value="NZ_RBIM01000004.1"/>
</dbReference>
<feature type="chain" id="PRO_5019826893" evidence="2">
    <location>
        <begin position="19"/>
        <end position="193"/>
    </location>
</feature>
<evidence type="ECO:0000256" key="2">
    <source>
        <dbReference type="SAM" id="SignalP"/>
    </source>
</evidence>
<proteinExistence type="predicted"/>
<accession>A0A495D778</accession>
<organism evidence="3 4">
    <name type="scientific">Maricaulis maris</name>
    <dbReference type="NCBI Taxonomy" id="74318"/>
    <lineage>
        <taxon>Bacteria</taxon>
        <taxon>Pseudomonadati</taxon>
        <taxon>Pseudomonadota</taxon>
        <taxon>Alphaproteobacteria</taxon>
        <taxon>Maricaulales</taxon>
        <taxon>Maricaulaceae</taxon>
        <taxon>Maricaulis</taxon>
    </lineage>
</organism>
<protein>
    <submittedName>
        <fullName evidence="3">SH3-like domain-containing protein</fullName>
    </submittedName>
</protein>